<protein>
    <submittedName>
        <fullName evidence="2">Uncharacterized protein</fullName>
    </submittedName>
</protein>
<feature type="non-terminal residue" evidence="2">
    <location>
        <position position="1"/>
    </location>
</feature>
<gene>
    <name evidence="2" type="ORF">TPAB3V08_LOCUS5136</name>
</gene>
<accession>A0ABN7NYE0</accession>
<reference evidence="2" key="1">
    <citation type="submission" date="2021-03" db="EMBL/GenBank/DDBJ databases">
        <authorList>
            <person name="Tran Van P."/>
        </authorList>
    </citation>
    <scope>NUCLEOTIDE SEQUENCE</scope>
</reference>
<dbReference type="Proteomes" id="UP001153148">
    <property type="component" value="Unassembled WGS sequence"/>
</dbReference>
<evidence type="ECO:0000256" key="1">
    <source>
        <dbReference type="SAM" id="MobiDB-lite"/>
    </source>
</evidence>
<name>A0ABN7NYE0_TIMPD</name>
<comment type="caution">
    <text evidence="2">The sequence shown here is derived from an EMBL/GenBank/DDBJ whole genome shotgun (WGS) entry which is preliminary data.</text>
</comment>
<keyword evidence="3" id="KW-1185">Reference proteome</keyword>
<sequence length="177" mass="20094">PSGAGKVIDNKGADTRGQSGRQPTARHTETTWTNWWESLRSQRSLLSHRVCSLLEDYEFQNSKVYLQMESLPTERFKRNVVRTKLDLVVGSRNMASEVKAKLACALLSLLALYYSIHGRHSWIVLGSKSSELHRVHYVFLCAGYTRVGNPSTLMPTFIAQHCQLIRVQETESMACHE</sequence>
<feature type="region of interest" description="Disordered" evidence="1">
    <location>
        <begin position="1"/>
        <end position="26"/>
    </location>
</feature>
<proteinExistence type="predicted"/>
<evidence type="ECO:0000313" key="2">
    <source>
        <dbReference type="EMBL" id="CAG2058162.1"/>
    </source>
</evidence>
<organism evidence="2 3">
    <name type="scientific">Timema podura</name>
    <name type="common">Walking stick</name>
    <dbReference type="NCBI Taxonomy" id="61482"/>
    <lineage>
        <taxon>Eukaryota</taxon>
        <taxon>Metazoa</taxon>
        <taxon>Ecdysozoa</taxon>
        <taxon>Arthropoda</taxon>
        <taxon>Hexapoda</taxon>
        <taxon>Insecta</taxon>
        <taxon>Pterygota</taxon>
        <taxon>Neoptera</taxon>
        <taxon>Polyneoptera</taxon>
        <taxon>Phasmatodea</taxon>
        <taxon>Timematodea</taxon>
        <taxon>Timematoidea</taxon>
        <taxon>Timematidae</taxon>
        <taxon>Timema</taxon>
    </lineage>
</organism>
<dbReference type="EMBL" id="CAJPIN010006719">
    <property type="protein sequence ID" value="CAG2058162.1"/>
    <property type="molecule type" value="Genomic_DNA"/>
</dbReference>
<evidence type="ECO:0000313" key="3">
    <source>
        <dbReference type="Proteomes" id="UP001153148"/>
    </source>
</evidence>